<dbReference type="AlphaFoldDB" id="A0A0F9X0Y4"/>
<evidence type="ECO:0000313" key="2">
    <source>
        <dbReference type="EMBL" id="KKN92411.1"/>
    </source>
</evidence>
<name>A0A0F9X0Y4_9ZZZZ</name>
<feature type="region of interest" description="Disordered" evidence="1">
    <location>
        <begin position="51"/>
        <end position="85"/>
    </location>
</feature>
<evidence type="ECO:0000256" key="1">
    <source>
        <dbReference type="SAM" id="MobiDB-lite"/>
    </source>
</evidence>
<gene>
    <name evidence="2" type="ORF">LCGC14_0209020</name>
</gene>
<accession>A0A0F9X0Y4</accession>
<feature type="compositionally biased region" description="Basic and acidic residues" evidence="1">
    <location>
        <begin position="10"/>
        <end position="24"/>
    </location>
</feature>
<reference evidence="2" key="1">
    <citation type="journal article" date="2015" name="Nature">
        <title>Complex archaea that bridge the gap between prokaryotes and eukaryotes.</title>
        <authorList>
            <person name="Spang A."/>
            <person name="Saw J.H."/>
            <person name="Jorgensen S.L."/>
            <person name="Zaremba-Niedzwiedzka K."/>
            <person name="Martijn J."/>
            <person name="Lind A.E."/>
            <person name="van Eijk R."/>
            <person name="Schleper C."/>
            <person name="Guy L."/>
            <person name="Ettema T.J."/>
        </authorList>
    </citation>
    <scope>NUCLEOTIDE SEQUENCE</scope>
</reference>
<comment type="caution">
    <text evidence="2">The sequence shown here is derived from an EMBL/GenBank/DDBJ whole genome shotgun (WGS) entry which is preliminary data.</text>
</comment>
<dbReference type="EMBL" id="LAZR01000095">
    <property type="protein sequence ID" value="KKN92411.1"/>
    <property type="molecule type" value="Genomic_DNA"/>
</dbReference>
<sequence>MSDGQATMDKWGRKMERREDEGRKAKQSLKAAISAAMKDPDTHTNITNQLKKARLGGEPMKQRAGFGDDGEIITGKPEDSPWLRD</sequence>
<protein>
    <submittedName>
        <fullName evidence="2">Uncharacterized protein</fullName>
    </submittedName>
</protein>
<proteinExistence type="predicted"/>
<feature type="region of interest" description="Disordered" evidence="1">
    <location>
        <begin position="1"/>
        <end position="28"/>
    </location>
</feature>
<feature type="compositionally biased region" description="Basic and acidic residues" evidence="1">
    <location>
        <begin position="76"/>
        <end position="85"/>
    </location>
</feature>
<organism evidence="2">
    <name type="scientific">marine sediment metagenome</name>
    <dbReference type="NCBI Taxonomy" id="412755"/>
    <lineage>
        <taxon>unclassified sequences</taxon>
        <taxon>metagenomes</taxon>
        <taxon>ecological metagenomes</taxon>
    </lineage>
</organism>